<dbReference type="InterPro" id="IPR016162">
    <property type="entry name" value="Ald_DH_N"/>
</dbReference>
<feature type="domain" description="Aldehyde dehydrogenase" evidence="3">
    <location>
        <begin position="37"/>
        <end position="294"/>
    </location>
</feature>
<keyword evidence="1" id="KW-0560">Oxidoreductase</keyword>
<evidence type="ECO:0000256" key="1">
    <source>
        <dbReference type="ARBA" id="ARBA00023002"/>
    </source>
</evidence>
<dbReference type="PIRSF" id="PIRSF036410">
    <property type="entry name" value="EutE_PduP"/>
    <property type="match status" value="1"/>
</dbReference>
<dbReference type="InterPro" id="IPR012408">
    <property type="entry name" value="Acetald_propionald_DH-rel"/>
</dbReference>
<proteinExistence type="predicted"/>
<reference evidence="4 5" key="1">
    <citation type="journal article" date="2017" name="Antonie Van Leeuwenhoek">
        <title>Rhizobium rhizosphaerae sp. nov., a novel species isolated from rice rhizosphere.</title>
        <authorList>
            <person name="Zhao J.J."/>
            <person name="Zhang J."/>
            <person name="Zhang R.J."/>
            <person name="Zhang C.W."/>
            <person name="Yin H.Q."/>
            <person name="Zhang X.X."/>
        </authorList>
    </citation>
    <scope>NUCLEOTIDE SEQUENCE [LARGE SCALE GENOMIC DNA]</scope>
    <source>
        <strain evidence="4 5">BSs20135</strain>
    </source>
</reference>
<keyword evidence="5" id="KW-1185">Reference proteome</keyword>
<gene>
    <name evidence="4" type="primary">eutE</name>
    <name evidence="4" type="ORF">GARC_5334</name>
</gene>
<dbReference type="RefSeq" id="WP_007625960.1">
    <property type="nucleotide sequence ID" value="NZ_BAEO01000072.1"/>
</dbReference>
<dbReference type="Gene3D" id="3.40.309.10">
    <property type="entry name" value="Aldehyde Dehydrogenase, Chain A, domain 2"/>
    <property type="match status" value="1"/>
</dbReference>
<dbReference type="Gene3D" id="3.40.605.10">
    <property type="entry name" value="Aldehyde Dehydrogenase, Chain A, domain 1"/>
    <property type="match status" value="1"/>
</dbReference>
<evidence type="ECO:0000313" key="5">
    <source>
        <dbReference type="Proteomes" id="UP000006327"/>
    </source>
</evidence>
<dbReference type="InterPro" id="IPR015590">
    <property type="entry name" value="Aldehyde_DH_dom"/>
</dbReference>
<dbReference type="GO" id="GO:0008774">
    <property type="term" value="F:acetaldehyde dehydrogenase (acetylating) activity"/>
    <property type="evidence" value="ECO:0007669"/>
    <property type="project" value="InterPro"/>
</dbReference>
<sequence length="468" mass="49610">MAQQSVDAQQIEMIVRRVIDQMHEPQNNGERYGIYTTLDDAVAAAHMAQSQLHSLTQRQTIIAAIRNLAGQHVRELSELAVQETGYGRVADKIRKNQLVIDKTPGTEAIIPTAITGDHGLSLVENAPWGVIASVTPSTNPSATILNNSISMIAAGNSVVFSPHPAAKAASQRAIQLINQASASVGGPSSIVTCLETPTLDAAGQLFVYPGIHLLTVTGGDAVVKAARSVTDKRLMAAGPGNPPVVVDETADIERAAISIVQGASFDNNIICVDEKEIVAVESIADDLKAAMVRHGAVEITVQQAEAVAQLVLRDYPGANARPKPEWVGRDAAKIAAAAGFNVPTTTRLLVLEAERDHVFARTELMMPVIALIRAKDANQAIDWAIELENGNLHSAAMHSRNIDNLSRMAAEINTSLFVKNGPCIAGLGAGGEGWTSMTISTPTGEGVTNAASFVRKRRCTLVDAFRIV</sequence>
<evidence type="ECO:0000259" key="3">
    <source>
        <dbReference type="Pfam" id="PF00171"/>
    </source>
</evidence>
<dbReference type="CDD" id="cd07121">
    <property type="entry name" value="ALDH_EutE"/>
    <property type="match status" value="1"/>
</dbReference>
<organism evidence="4 5">
    <name type="scientific">Paraglaciecola arctica BSs20135</name>
    <dbReference type="NCBI Taxonomy" id="493475"/>
    <lineage>
        <taxon>Bacteria</taxon>
        <taxon>Pseudomonadati</taxon>
        <taxon>Pseudomonadota</taxon>
        <taxon>Gammaproteobacteria</taxon>
        <taxon>Alteromonadales</taxon>
        <taxon>Alteromonadaceae</taxon>
        <taxon>Paraglaciecola</taxon>
    </lineage>
</organism>
<dbReference type="Pfam" id="PF00171">
    <property type="entry name" value="Aldedh"/>
    <property type="match status" value="1"/>
</dbReference>
<dbReference type="NCBIfam" id="NF011927">
    <property type="entry name" value="PRK15398.1"/>
    <property type="match status" value="1"/>
</dbReference>
<dbReference type="STRING" id="493475.GARC_5334"/>
<dbReference type="SUPFAM" id="SSF53720">
    <property type="entry name" value="ALDH-like"/>
    <property type="match status" value="1"/>
</dbReference>
<comment type="caution">
    <text evidence="4">The sequence shown here is derived from an EMBL/GenBank/DDBJ whole genome shotgun (WGS) entry which is preliminary data.</text>
</comment>
<dbReference type="InterPro" id="IPR016161">
    <property type="entry name" value="Ald_DH/histidinol_DH"/>
</dbReference>
<dbReference type="InterPro" id="IPR016163">
    <property type="entry name" value="Ald_DH_C"/>
</dbReference>
<evidence type="ECO:0000313" key="4">
    <source>
        <dbReference type="EMBL" id="GAC22269.1"/>
    </source>
</evidence>
<dbReference type="Proteomes" id="UP000006327">
    <property type="component" value="Unassembled WGS sequence"/>
</dbReference>
<dbReference type="EMBL" id="BAEO01000072">
    <property type="protein sequence ID" value="GAC22269.1"/>
    <property type="molecule type" value="Genomic_DNA"/>
</dbReference>
<dbReference type="AlphaFoldDB" id="K6XNP6"/>
<evidence type="ECO:0000256" key="2">
    <source>
        <dbReference type="ARBA" id="ARBA00023027"/>
    </source>
</evidence>
<protein>
    <submittedName>
        <fullName evidence="4">Aldehyde dehydrogenase</fullName>
    </submittedName>
</protein>
<keyword evidence="2" id="KW-0520">NAD</keyword>
<name>K6XNP6_9ALTE</name>
<dbReference type="eggNOG" id="COG1012">
    <property type="taxonomic scope" value="Bacteria"/>
</dbReference>
<dbReference type="PANTHER" id="PTHR11699">
    <property type="entry name" value="ALDEHYDE DEHYDROGENASE-RELATED"/>
    <property type="match status" value="1"/>
</dbReference>
<dbReference type="OrthoDB" id="9815791at2"/>
<accession>K6XNP6</accession>